<dbReference type="SUPFAM" id="SSF56112">
    <property type="entry name" value="Protein kinase-like (PK-like)"/>
    <property type="match status" value="1"/>
</dbReference>
<evidence type="ECO:0000313" key="8">
    <source>
        <dbReference type="Proteomes" id="UP001500305"/>
    </source>
</evidence>
<dbReference type="PANTHER" id="PTHR43046">
    <property type="entry name" value="GDP-MANNOSE MANNOSYL HYDROLASE"/>
    <property type="match status" value="1"/>
</dbReference>
<sequence>MAALERVDVAYALVTDPAAERVLLVKDRRTGRWGLPGGRREDGETLPEAAARETLEEAGVAVDVGPLVHLGERLAAVHDLFSILRATYVHGVPAAAADEDISEAAWVVRSAVDAHLPWFDGGLAPLLAAEGTVHHTDRPDRPAPSAPPELAVQNTVALTGGRMTTGIVRDGTTVRRPSTSASPFVAALLGLLEARCFDGAPRYLRREGATDILSYVPGEVPSRFRTWSDEQVAAAGALLRALHDATRGSALAGRFPVVCHHDAGPNNAVFRNGTPTAFIDFDTAAPGSPLEDLGYMAWTWCITSKATAPPAKYQAAQVRVLADAYGLESRGRGALVDAILERQIRNARFWAEQELALDGAPASIAVIAQRVAWSRREHAFVQTHRPILESALT</sequence>
<dbReference type="InterPro" id="IPR020084">
    <property type="entry name" value="NUDIX_hydrolase_CS"/>
</dbReference>
<evidence type="ECO:0000256" key="1">
    <source>
        <dbReference type="ARBA" id="ARBA00001946"/>
    </source>
</evidence>
<dbReference type="Gene3D" id="3.90.1200.10">
    <property type="match status" value="1"/>
</dbReference>
<comment type="similarity">
    <text evidence="2 5">Belongs to the Nudix hydrolase family.</text>
</comment>
<comment type="caution">
    <text evidence="7">The sequence shown here is derived from an EMBL/GenBank/DDBJ whole genome shotgun (WGS) entry which is preliminary data.</text>
</comment>
<accession>A0ABP5RA06</accession>
<comment type="cofactor">
    <cofactor evidence="1">
        <name>Mg(2+)</name>
        <dbReference type="ChEBI" id="CHEBI:18420"/>
    </cofactor>
</comment>
<dbReference type="PRINTS" id="PR00502">
    <property type="entry name" value="NUDIXFAMILY"/>
</dbReference>
<keyword evidence="8" id="KW-1185">Reference proteome</keyword>
<dbReference type="PANTHER" id="PTHR43046:SF12">
    <property type="entry name" value="GDP-MANNOSE MANNOSYL HYDROLASE"/>
    <property type="match status" value="1"/>
</dbReference>
<dbReference type="Pfam" id="PF00293">
    <property type="entry name" value="NUDIX"/>
    <property type="match status" value="1"/>
</dbReference>
<reference evidence="8" key="1">
    <citation type="journal article" date="2019" name="Int. J. Syst. Evol. Microbiol.">
        <title>The Global Catalogue of Microorganisms (GCM) 10K type strain sequencing project: providing services to taxonomists for standard genome sequencing and annotation.</title>
        <authorList>
            <consortium name="The Broad Institute Genomics Platform"/>
            <consortium name="The Broad Institute Genome Sequencing Center for Infectious Disease"/>
            <person name="Wu L."/>
            <person name="Ma J."/>
        </authorList>
    </citation>
    <scope>NUCLEOTIDE SEQUENCE [LARGE SCALE GENOMIC DNA]</scope>
    <source>
        <strain evidence="8">JCM 7356</strain>
    </source>
</reference>
<dbReference type="CDD" id="cd02883">
    <property type="entry name" value="NUDIX_Hydrolase"/>
    <property type="match status" value="1"/>
</dbReference>
<dbReference type="InterPro" id="IPR000086">
    <property type="entry name" value="NUDIX_hydrolase_dom"/>
</dbReference>
<protein>
    <recommendedName>
        <fullName evidence="6">Nudix hydrolase domain-containing protein</fullName>
    </recommendedName>
</protein>
<dbReference type="InterPro" id="IPR011009">
    <property type="entry name" value="Kinase-like_dom_sf"/>
</dbReference>
<evidence type="ECO:0000256" key="2">
    <source>
        <dbReference type="ARBA" id="ARBA00005582"/>
    </source>
</evidence>
<dbReference type="Proteomes" id="UP001500305">
    <property type="component" value="Unassembled WGS sequence"/>
</dbReference>
<dbReference type="EMBL" id="BAAATR010000020">
    <property type="protein sequence ID" value="GAA2255759.1"/>
    <property type="molecule type" value="Genomic_DNA"/>
</dbReference>
<evidence type="ECO:0000256" key="4">
    <source>
        <dbReference type="ARBA" id="ARBA00022842"/>
    </source>
</evidence>
<dbReference type="SUPFAM" id="SSF55811">
    <property type="entry name" value="Nudix"/>
    <property type="match status" value="1"/>
</dbReference>
<evidence type="ECO:0000259" key="6">
    <source>
        <dbReference type="PROSITE" id="PS51462"/>
    </source>
</evidence>
<name>A0ABP5RA06_9ACTN</name>
<dbReference type="InterPro" id="IPR020476">
    <property type="entry name" value="Nudix_hydrolase"/>
</dbReference>
<gene>
    <name evidence="7" type="ORF">GCM10010430_44490</name>
</gene>
<keyword evidence="3 5" id="KW-0378">Hydrolase</keyword>
<keyword evidence="4" id="KW-0460">Magnesium</keyword>
<feature type="domain" description="Nudix hydrolase" evidence="6">
    <location>
        <begin position="5"/>
        <end position="129"/>
    </location>
</feature>
<dbReference type="PROSITE" id="PS51462">
    <property type="entry name" value="NUDIX"/>
    <property type="match status" value="1"/>
</dbReference>
<dbReference type="Gene3D" id="3.90.79.10">
    <property type="entry name" value="Nucleoside Triphosphate Pyrophosphohydrolase"/>
    <property type="match status" value="1"/>
</dbReference>
<evidence type="ECO:0000313" key="7">
    <source>
        <dbReference type="EMBL" id="GAA2255759.1"/>
    </source>
</evidence>
<dbReference type="RefSeq" id="WP_344638223.1">
    <property type="nucleotide sequence ID" value="NZ_BAAATR010000020.1"/>
</dbReference>
<dbReference type="InterPro" id="IPR015797">
    <property type="entry name" value="NUDIX_hydrolase-like_dom_sf"/>
</dbReference>
<evidence type="ECO:0000256" key="5">
    <source>
        <dbReference type="RuleBase" id="RU003476"/>
    </source>
</evidence>
<dbReference type="PROSITE" id="PS00893">
    <property type="entry name" value="NUDIX_BOX"/>
    <property type="match status" value="1"/>
</dbReference>
<proteinExistence type="inferred from homology"/>
<evidence type="ECO:0000256" key="3">
    <source>
        <dbReference type="ARBA" id="ARBA00022801"/>
    </source>
</evidence>
<organism evidence="7 8">
    <name type="scientific">Kitasatospora cystarginea</name>
    <dbReference type="NCBI Taxonomy" id="58350"/>
    <lineage>
        <taxon>Bacteria</taxon>
        <taxon>Bacillati</taxon>
        <taxon>Actinomycetota</taxon>
        <taxon>Actinomycetes</taxon>
        <taxon>Kitasatosporales</taxon>
        <taxon>Streptomycetaceae</taxon>
        <taxon>Kitasatospora</taxon>
    </lineage>
</organism>